<feature type="non-terminal residue" evidence="1">
    <location>
        <position position="1"/>
    </location>
</feature>
<evidence type="ECO:0000313" key="2">
    <source>
        <dbReference type="Proteomes" id="UP000291084"/>
    </source>
</evidence>
<reference evidence="1 2" key="1">
    <citation type="journal article" date="2015" name="Sci. Rep.">
        <title>The power of single molecule real-time sequencing technology in the de novo assembly of a eukaryotic genome.</title>
        <authorList>
            <person name="Sakai H."/>
            <person name="Naito K."/>
            <person name="Ogiso-Tanaka E."/>
            <person name="Takahashi Y."/>
            <person name="Iseki K."/>
            <person name="Muto C."/>
            <person name="Satou K."/>
            <person name="Teruya K."/>
            <person name="Shiroma A."/>
            <person name="Shimoji M."/>
            <person name="Hirano T."/>
            <person name="Itoh T."/>
            <person name="Kaga A."/>
            <person name="Tomooka N."/>
        </authorList>
    </citation>
    <scope>NUCLEOTIDE SEQUENCE [LARGE SCALE GENOMIC DNA]</scope>
    <source>
        <strain evidence="2">cv. Shumari</strain>
    </source>
</reference>
<dbReference type="EMBL" id="AP015036">
    <property type="protein sequence ID" value="BAT81374.1"/>
    <property type="molecule type" value="Genomic_DNA"/>
</dbReference>
<dbReference type="Proteomes" id="UP000291084">
    <property type="component" value="Chromosome 3"/>
</dbReference>
<organism evidence="1 2">
    <name type="scientific">Vigna angularis var. angularis</name>
    <dbReference type="NCBI Taxonomy" id="157739"/>
    <lineage>
        <taxon>Eukaryota</taxon>
        <taxon>Viridiplantae</taxon>
        <taxon>Streptophyta</taxon>
        <taxon>Embryophyta</taxon>
        <taxon>Tracheophyta</taxon>
        <taxon>Spermatophyta</taxon>
        <taxon>Magnoliopsida</taxon>
        <taxon>eudicotyledons</taxon>
        <taxon>Gunneridae</taxon>
        <taxon>Pentapetalae</taxon>
        <taxon>rosids</taxon>
        <taxon>fabids</taxon>
        <taxon>Fabales</taxon>
        <taxon>Fabaceae</taxon>
        <taxon>Papilionoideae</taxon>
        <taxon>50 kb inversion clade</taxon>
        <taxon>NPAAA clade</taxon>
        <taxon>indigoferoid/millettioid clade</taxon>
        <taxon>Phaseoleae</taxon>
        <taxon>Vigna</taxon>
    </lineage>
</organism>
<name>A0A0S3RLA5_PHAAN</name>
<dbReference type="AlphaFoldDB" id="A0A0S3RLA5"/>
<gene>
    <name evidence="1" type="primary">Vigan.03G108300</name>
    <name evidence="1" type="ORF">VIGAN_03108300</name>
</gene>
<protein>
    <submittedName>
        <fullName evidence="1">Uncharacterized protein</fullName>
    </submittedName>
</protein>
<sequence>WTTPPPPPLDRAANATPLPRRSFRFFVLRDCCVSGDVDCEVILVKAIVDLELNQLERKACSLVEEWLASEAHGCVVVK</sequence>
<evidence type="ECO:0000313" key="1">
    <source>
        <dbReference type="EMBL" id="BAT81374.1"/>
    </source>
</evidence>
<accession>A0A0S3RLA5</accession>
<keyword evidence="2" id="KW-1185">Reference proteome</keyword>
<proteinExistence type="predicted"/>